<dbReference type="Gene3D" id="2.40.10.120">
    <property type="match status" value="1"/>
</dbReference>
<sequence>MRISLLPVAVFFLFSTSLLIAAKHPALKVTVSDEAIRPTAEIPIVSYADVIHEATDSVVSVYTSKIQSLPQQEMNDWREFFRRYHGRGSEEIEPRSREVTGLGSGVIISTDGYIITNNHVIRDQRGGAVDEIRVQLKDGKEYIAEVVGTDAKTDVAVIKIDTSRDLPAATIADSEKLKTGDVVFAIGSPLGQSQTVTQGIVSATKRRSLEILGPGSYENFIQTDAAINVGNSGGALIDAWGRLIGINTAIVSGSGGNIGLGYSIPINMALSVARDLIEIGEVPRGMLGLIPVDLTVDLAEAFGLASTDGALVNQVLEGSPAANAGIQHGDVILEVDGVIIDSAAQLRLTVSQMKPGSQVEVRLLRGEEEMTREVVLGSLTGKLYSDEPEVVTSVLKGVKLGELTDELRTQFQIPEDVDGVVVQDVDTDSPYRKQLAPGSVIMEVNGQRVLTPEAVSDALKDSGMSRFYVWLNGQPRFLGIRTDKE</sequence>
<evidence type="ECO:0000256" key="5">
    <source>
        <dbReference type="ARBA" id="ARBA00022801"/>
    </source>
</evidence>
<dbReference type="GO" id="GO:0006515">
    <property type="term" value="P:protein quality control for misfolded or incompletely synthesized proteins"/>
    <property type="evidence" value="ECO:0007669"/>
    <property type="project" value="TreeGrafter"/>
</dbReference>
<evidence type="ECO:0000256" key="3">
    <source>
        <dbReference type="ARBA" id="ARBA00022729"/>
    </source>
</evidence>
<dbReference type="PANTHER" id="PTHR22939">
    <property type="entry name" value="SERINE PROTEASE FAMILY S1C HTRA-RELATED"/>
    <property type="match status" value="1"/>
</dbReference>
<dbReference type="Proteomes" id="UP000000925">
    <property type="component" value="Chromosome"/>
</dbReference>
<keyword evidence="3" id="KW-0732">Signal</keyword>
<reference evidence="10 11" key="1">
    <citation type="journal article" date="2010" name="Stand. Genomic Sci.">
        <title>Complete genome sequence of Coraliomargarita akajimensis type strain (04OKA010-24).</title>
        <authorList>
            <person name="Mavromatis K."/>
            <person name="Abt B."/>
            <person name="Brambilla E."/>
            <person name="Lapidus A."/>
            <person name="Copeland A."/>
            <person name="Deshpande S."/>
            <person name="Nolan M."/>
            <person name="Lucas S."/>
            <person name="Tice H."/>
            <person name="Cheng J.F."/>
            <person name="Han C."/>
            <person name="Detter J.C."/>
            <person name="Woyke T."/>
            <person name="Goodwin L."/>
            <person name="Pitluck S."/>
            <person name="Held B."/>
            <person name="Brettin T."/>
            <person name="Tapia R."/>
            <person name="Ivanova N."/>
            <person name="Mikhailova N."/>
            <person name="Pati A."/>
            <person name="Liolios K."/>
            <person name="Chen A."/>
            <person name="Palaniappan K."/>
            <person name="Land M."/>
            <person name="Hauser L."/>
            <person name="Chang Y.J."/>
            <person name="Jeffries C.D."/>
            <person name="Rohde M."/>
            <person name="Goker M."/>
            <person name="Bristow J."/>
            <person name="Eisen J.A."/>
            <person name="Markowitz V."/>
            <person name="Hugenholtz P."/>
            <person name="Klenk H.P."/>
            <person name="Kyrpides N.C."/>
        </authorList>
    </citation>
    <scope>NUCLEOTIDE SEQUENCE [LARGE SCALE GENOMIC DNA]</scope>
    <source>
        <strain evidence="11">DSM 45221 / IAM 15411 / JCM 23193 / KCTC 12865</strain>
    </source>
</reference>
<dbReference type="STRING" id="583355.Caka_1579"/>
<evidence type="ECO:0000256" key="6">
    <source>
        <dbReference type="ARBA" id="ARBA00022825"/>
    </source>
</evidence>
<keyword evidence="6" id="KW-0720">Serine protease</keyword>
<keyword evidence="5 10" id="KW-0378">Hydrolase</keyword>
<protein>
    <submittedName>
        <fullName evidence="10">Protease Do</fullName>
        <ecNumber evidence="10">3.4.21.108</ecNumber>
    </submittedName>
</protein>
<gene>
    <name evidence="10" type="ordered locus">Caka_1579</name>
</gene>
<dbReference type="SMART" id="SM00228">
    <property type="entry name" value="PDZ"/>
    <property type="match status" value="2"/>
</dbReference>
<dbReference type="KEGG" id="caa:Caka_1579"/>
<name>D5EJJ9_CORAD</name>
<keyword evidence="4" id="KW-0677">Repeat</keyword>
<evidence type="ECO:0000256" key="7">
    <source>
        <dbReference type="PIRSR" id="PIRSR611782-1"/>
    </source>
</evidence>
<dbReference type="PANTHER" id="PTHR22939:SF129">
    <property type="entry name" value="SERINE PROTEASE HTRA2, MITOCHONDRIAL"/>
    <property type="match status" value="1"/>
</dbReference>
<dbReference type="eggNOG" id="COG0265">
    <property type="taxonomic scope" value="Bacteria"/>
</dbReference>
<dbReference type="PROSITE" id="PS50106">
    <property type="entry name" value="PDZ"/>
    <property type="match status" value="1"/>
</dbReference>
<feature type="binding site" evidence="8">
    <location>
        <position position="154"/>
    </location>
    <ligand>
        <name>substrate</name>
    </ligand>
</feature>
<keyword evidence="2 10" id="KW-0645">Protease</keyword>
<dbReference type="NCBIfam" id="TIGR02037">
    <property type="entry name" value="degP_htrA_DO"/>
    <property type="match status" value="1"/>
</dbReference>
<feature type="binding site" evidence="8">
    <location>
        <position position="119"/>
    </location>
    <ligand>
        <name>substrate</name>
    </ligand>
</feature>
<dbReference type="OrthoDB" id="9758917at2"/>
<organism evidence="10 11">
    <name type="scientific">Coraliomargarita akajimensis (strain DSM 45221 / IAM 15411 / JCM 23193 / KCTC 12865 / 04OKA010-24)</name>
    <dbReference type="NCBI Taxonomy" id="583355"/>
    <lineage>
        <taxon>Bacteria</taxon>
        <taxon>Pseudomonadati</taxon>
        <taxon>Verrucomicrobiota</taxon>
        <taxon>Opitutia</taxon>
        <taxon>Puniceicoccales</taxon>
        <taxon>Coraliomargaritaceae</taxon>
        <taxon>Coraliomargarita</taxon>
    </lineage>
</organism>
<dbReference type="InterPro" id="IPR001478">
    <property type="entry name" value="PDZ"/>
</dbReference>
<evidence type="ECO:0000256" key="8">
    <source>
        <dbReference type="PIRSR" id="PIRSR611782-2"/>
    </source>
</evidence>
<dbReference type="InterPro" id="IPR009003">
    <property type="entry name" value="Peptidase_S1_PA"/>
</dbReference>
<feature type="active site" description="Charge relay system" evidence="7">
    <location>
        <position position="119"/>
    </location>
</feature>
<dbReference type="RefSeq" id="WP_013043320.1">
    <property type="nucleotide sequence ID" value="NC_014008.1"/>
</dbReference>
<dbReference type="Gene3D" id="2.30.42.10">
    <property type="match status" value="2"/>
</dbReference>
<dbReference type="Pfam" id="PF13365">
    <property type="entry name" value="Trypsin_2"/>
    <property type="match status" value="1"/>
</dbReference>
<dbReference type="CDD" id="cd10839">
    <property type="entry name" value="cpPDZ1_DegP-like"/>
    <property type="match status" value="1"/>
</dbReference>
<dbReference type="Pfam" id="PF13180">
    <property type="entry name" value="PDZ_2"/>
    <property type="match status" value="1"/>
</dbReference>
<dbReference type="PRINTS" id="PR00834">
    <property type="entry name" value="PROTEASES2C"/>
</dbReference>
<evidence type="ECO:0000256" key="1">
    <source>
        <dbReference type="ARBA" id="ARBA00010541"/>
    </source>
</evidence>
<feature type="active site" description="Charge relay system" evidence="7">
    <location>
        <position position="232"/>
    </location>
</feature>
<evidence type="ECO:0000313" key="11">
    <source>
        <dbReference type="Proteomes" id="UP000000925"/>
    </source>
</evidence>
<feature type="binding site" evidence="8">
    <location>
        <begin position="230"/>
        <end position="232"/>
    </location>
    <ligand>
        <name>substrate</name>
    </ligand>
</feature>
<dbReference type="SUPFAM" id="SSF50156">
    <property type="entry name" value="PDZ domain-like"/>
    <property type="match status" value="2"/>
</dbReference>
<evidence type="ECO:0000256" key="2">
    <source>
        <dbReference type="ARBA" id="ARBA00022670"/>
    </source>
</evidence>
<evidence type="ECO:0000256" key="4">
    <source>
        <dbReference type="ARBA" id="ARBA00022737"/>
    </source>
</evidence>
<evidence type="ECO:0000313" key="10">
    <source>
        <dbReference type="EMBL" id="ADE54598.1"/>
    </source>
</evidence>
<dbReference type="GO" id="GO:0004252">
    <property type="term" value="F:serine-type endopeptidase activity"/>
    <property type="evidence" value="ECO:0007669"/>
    <property type="project" value="InterPro"/>
</dbReference>
<dbReference type="InterPro" id="IPR011782">
    <property type="entry name" value="Pept_S1C_Do"/>
</dbReference>
<keyword evidence="11" id="KW-1185">Reference proteome</keyword>
<dbReference type="InterPro" id="IPR036034">
    <property type="entry name" value="PDZ_sf"/>
</dbReference>
<dbReference type="InterPro" id="IPR001940">
    <property type="entry name" value="Peptidase_S1C"/>
</dbReference>
<evidence type="ECO:0000259" key="9">
    <source>
        <dbReference type="PROSITE" id="PS50106"/>
    </source>
</evidence>
<comment type="similarity">
    <text evidence="1">Belongs to the peptidase S1C family.</text>
</comment>
<feature type="active site" description="Charge relay system" evidence="7">
    <location>
        <position position="154"/>
    </location>
</feature>
<proteinExistence type="inferred from homology"/>
<feature type="domain" description="PDZ" evidence="9">
    <location>
        <begin position="291"/>
        <end position="367"/>
    </location>
</feature>
<dbReference type="HOGENOM" id="CLU_020120_1_0_0"/>
<dbReference type="EC" id="3.4.21.108" evidence="10"/>
<dbReference type="EMBL" id="CP001998">
    <property type="protein sequence ID" value="ADE54598.1"/>
    <property type="molecule type" value="Genomic_DNA"/>
</dbReference>
<dbReference type="SUPFAM" id="SSF50494">
    <property type="entry name" value="Trypsin-like serine proteases"/>
    <property type="match status" value="1"/>
</dbReference>
<accession>D5EJJ9</accession>
<dbReference type="GO" id="GO:0042597">
    <property type="term" value="C:periplasmic space"/>
    <property type="evidence" value="ECO:0007669"/>
    <property type="project" value="TreeGrafter"/>
</dbReference>
<dbReference type="AlphaFoldDB" id="D5EJJ9"/>